<evidence type="ECO:0000259" key="2">
    <source>
        <dbReference type="PROSITE" id="PS50853"/>
    </source>
</evidence>
<feature type="chain" id="PRO_5038462462" evidence="1">
    <location>
        <begin position="25"/>
        <end position="454"/>
    </location>
</feature>
<dbReference type="Gene3D" id="2.60.40.10">
    <property type="entry name" value="Immunoglobulins"/>
    <property type="match status" value="1"/>
</dbReference>
<evidence type="ECO:0000256" key="1">
    <source>
        <dbReference type="SAM" id="SignalP"/>
    </source>
</evidence>
<dbReference type="PROSITE" id="PS50853">
    <property type="entry name" value="FN3"/>
    <property type="match status" value="1"/>
</dbReference>
<feature type="signal peptide" evidence="1">
    <location>
        <begin position="1"/>
        <end position="24"/>
    </location>
</feature>
<dbReference type="InterPro" id="IPR036116">
    <property type="entry name" value="FN3_sf"/>
</dbReference>
<name>A0A9D9HST6_9BACT</name>
<comment type="caution">
    <text evidence="3">The sequence shown here is derived from an EMBL/GenBank/DDBJ whole genome shotgun (WGS) entry which is preliminary data.</text>
</comment>
<accession>A0A9D9HST6</accession>
<organism evidence="3 4">
    <name type="scientific">Candidatus Gallipaludibacter merdavium</name>
    <dbReference type="NCBI Taxonomy" id="2840839"/>
    <lineage>
        <taxon>Bacteria</taxon>
        <taxon>Pseudomonadati</taxon>
        <taxon>Bacteroidota</taxon>
        <taxon>Bacteroidia</taxon>
        <taxon>Bacteroidales</taxon>
        <taxon>Candidatus Gallipaludibacter</taxon>
    </lineage>
</organism>
<dbReference type="Proteomes" id="UP000823641">
    <property type="component" value="Unassembled WGS sequence"/>
</dbReference>
<dbReference type="NCBIfam" id="TIGR04183">
    <property type="entry name" value="Por_Secre_tail"/>
    <property type="match status" value="1"/>
</dbReference>
<reference evidence="3" key="1">
    <citation type="submission" date="2020-10" db="EMBL/GenBank/DDBJ databases">
        <authorList>
            <person name="Gilroy R."/>
        </authorList>
    </citation>
    <scope>NUCLEOTIDE SEQUENCE</scope>
    <source>
        <strain evidence="3">G3-3990</strain>
    </source>
</reference>
<dbReference type="Pfam" id="PF18962">
    <property type="entry name" value="Por_Secre_tail"/>
    <property type="match status" value="1"/>
</dbReference>
<reference evidence="3" key="2">
    <citation type="journal article" date="2021" name="PeerJ">
        <title>Extensive microbial diversity within the chicken gut microbiome revealed by metagenomics and culture.</title>
        <authorList>
            <person name="Gilroy R."/>
            <person name="Ravi A."/>
            <person name="Getino M."/>
            <person name="Pursley I."/>
            <person name="Horton D.L."/>
            <person name="Alikhan N.F."/>
            <person name="Baker D."/>
            <person name="Gharbi K."/>
            <person name="Hall N."/>
            <person name="Watson M."/>
            <person name="Adriaenssens E.M."/>
            <person name="Foster-Nyarko E."/>
            <person name="Jarju S."/>
            <person name="Secka A."/>
            <person name="Antonio M."/>
            <person name="Oren A."/>
            <person name="Chaudhuri R.R."/>
            <person name="La Ragione R."/>
            <person name="Hildebrand F."/>
            <person name="Pallen M.J."/>
        </authorList>
    </citation>
    <scope>NUCLEOTIDE SEQUENCE</scope>
    <source>
        <strain evidence="3">G3-3990</strain>
    </source>
</reference>
<gene>
    <name evidence="3" type="ORF">IAA73_03270</name>
</gene>
<evidence type="ECO:0000313" key="3">
    <source>
        <dbReference type="EMBL" id="MBO8459340.1"/>
    </source>
</evidence>
<feature type="domain" description="Fibronectin type-III" evidence="2">
    <location>
        <begin position="160"/>
        <end position="248"/>
    </location>
</feature>
<dbReference type="InterPro" id="IPR003961">
    <property type="entry name" value="FN3_dom"/>
</dbReference>
<dbReference type="EMBL" id="JADIMG010000033">
    <property type="protein sequence ID" value="MBO8459340.1"/>
    <property type="molecule type" value="Genomic_DNA"/>
</dbReference>
<dbReference type="InterPro" id="IPR026444">
    <property type="entry name" value="Secre_tail"/>
</dbReference>
<evidence type="ECO:0000313" key="4">
    <source>
        <dbReference type="Proteomes" id="UP000823641"/>
    </source>
</evidence>
<dbReference type="CDD" id="cd00063">
    <property type="entry name" value="FN3"/>
    <property type="match status" value="1"/>
</dbReference>
<proteinExistence type="predicted"/>
<dbReference type="SUPFAM" id="SSF49265">
    <property type="entry name" value="Fibronectin type III"/>
    <property type="match status" value="1"/>
</dbReference>
<dbReference type="AlphaFoldDB" id="A0A9D9HST6"/>
<keyword evidence="1" id="KW-0732">Signal</keyword>
<protein>
    <submittedName>
        <fullName evidence="3">T9SS type A sorting domain-containing protein</fullName>
    </submittedName>
</protein>
<dbReference type="Pfam" id="PF00041">
    <property type="entry name" value="fn3"/>
    <property type="match status" value="1"/>
</dbReference>
<sequence>MKTTNLMKSLVLGAMMVGGSFLHAQVSDWCDTPTGHLNDAEFADVNARVLLTITKGEEPNTVLLTLKPNTEAGNTVGLDYMYITAANATPYPAEVGADGTEALGDLSVTLTFSEGTTQTDYMIQYSNPNWDGRWQIDLKNVPVNAACGDDVECELTQAPTMTSVTVDSYTHNTVVLNVAGTDEKGGAISRFLVSYADQTDKVFNAVDGKITIDGLSSNTEYSFSVKAQDICGNVSEAGLTVAATTSALIYHDFATGHLGNPEFGDANGRILLTIQKESESSISFIVNPNNEGTIIDFVRVELTGSEPIEIGTDQIGPSVAGQKITFTDLTSLDNLSANVLWHTTSMGNGGRWTTNAFTFNESELYVEETGPSTLLQTAEATCSVYPNPIVDMLNVNSEMQIAKAVLYNMMGQEVMAVATNAASVQLDCTALPQGSYMLNVVYVNGQKATFKVVK</sequence>
<dbReference type="InterPro" id="IPR013783">
    <property type="entry name" value="Ig-like_fold"/>
</dbReference>